<dbReference type="EMBL" id="CATNWA010015369">
    <property type="protein sequence ID" value="CAI9582525.1"/>
    <property type="molecule type" value="Genomic_DNA"/>
</dbReference>
<organism evidence="1 2">
    <name type="scientific">Staurois parvus</name>
    <dbReference type="NCBI Taxonomy" id="386267"/>
    <lineage>
        <taxon>Eukaryota</taxon>
        <taxon>Metazoa</taxon>
        <taxon>Chordata</taxon>
        <taxon>Craniata</taxon>
        <taxon>Vertebrata</taxon>
        <taxon>Euteleostomi</taxon>
        <taxon>Amphibia</taxon>
        <taxon>Batrachia</taxon>
        <taxon>Anura</taxon>
        <taxon>Neobatrachia</taxon>
        <taxon>Ranoidea</taxon>
        <taxon>Ranidae</taxon>
        <taxon>Staurois</taxon>
    </lineage>
</organism>
<protein>
    <submittedName>
        <fullName evidence="1">Uncharacterized protein</fullName>
    </submittedName>
</protein>
<accession>A0ABN9EEU3</accession>
<evidence type="ECO:0000313" key="2">
    <source>
        <dbReference type="Proteomes" id="UP001162483"/>
    </source>
</evidence>
<gene>
    <name evidence="1" type="ORF">SPARVUS_LOCUS9667345</name>
</gene>
<proteinExistence type="predicted"/>
<dbReference type="Proteomes" id="UP001162483">
    <property type="component" value="Unassembled WGS sequence"/>
</dbReference>
<sequence length="62" mass="6632">MYEVPSDDRCSTVSGGHSEHRITVLRAPREHAQAGCGEAAVCVPWERAAPRSGAHCVLCVKS</sequence>
<name>A0ABN9EEU3_9NEOB</name>
<evidence type="ECO:0000313" key="1">
    <source>
        <dbReference type="EMBL" id="CAI9582525.1"/>
    </source>
</evidence>
<keyword evidence="2" id="KW-1185">Reference proteome</keyword>
<reference evidence="1" key="1">
    <citation type="submission" date="2023-05" db="EMBL/GenBank/DDBJ databases">
        <authorList>
            <person name="Stuckert A."/>
        </authorList>
    </citation>
    <scope>NUCLEOTIDE SEQUENCE</scope>
</reference>
<comment type="caution">
    <text evidence="1">The sequence shown here is derived from an EMBL/GenBank/DDBJ whole genome shotgun (WGS) entry which is preliminary data.</text>
</comment>